<keyword evidence="4 5" id="KW-0326">Glycosidase</keyword>
<dbReference type="SMART" id="SM00636">
    <property type="entry name" value="Glyco_18"/>
    <property type="match status" value="1"/>
</dbReference>
<feature type="domain" description="GH18" evidence="9">
    <location>
        <begin position="227"/>
        <end position="547"/>
    </location>
</feature>
<dbReference type="PANTHER" id="PTHR45708">
    <property type="entry name" value="ENDOCHITINASE"/>
    <property type="match status" value="1"/>
</dbReference>
<dbReference type="EMBL" id="JAVDVX010000003">
    <property type="protein sequence ID" value="MDR7090184.1"/>
    <property type="molecule type" value="Genomic_DNA"/>
</dbReference>
<evidence type="ECO:0000256" key="2">
    <source>
        <dbReference type="ARBA" id="ARBA00022801"/>
    </source>
</evidence>
<dbReference type="RefSeq" id="WP_310072310.1">
    <property type="nucleotide sequence ID" value="NZ_JAVDVX010000003.1"/>
</dbReference>
<evidence type="ECO:0000256" key="4">
    <source>
        <dbReference type="ARBA" id="ARBA00023295"/>
    </source>
</evidence>
<feature type="signal peptide" evidence="8">
    <location>
        <begin position="1"/>
        <end position="22"/>
    </location>
</feature>
<protein>
    <recommendedName>
        <fullName evidence="1">chitinase</fullName>
        <ecNumber evidence="1">3.2.1.14</ecNumber>
    </recommendedName>
</protein>
<evidence type="ECO:0000256" key="1">
    <source>
        <dbReference type="ARBA" id="ARBA00012729"/>
    </source>
</evidence>
<keyword evidence="2 5" id="KW-0378">Hydrolase</keyword>
<dbReference type="PROSITE" id="PS51910">
    <property type="entry name" value="GH18_2"/>
    <property type="match status" value="1"/>
</dbReference>
<feature type="chain" id="PRO_5045212842" description="chitinase" evidence="8">
    <location>
        <begin position="23"/>
        <end position="550"/>
    </location>
</feature>
<dbReference type="Gene3D" id="2.10.10.20">
    <property type="entry name" value="Carbohydrate-binding module superfamily 5/12"/>
    <property type="match status" value="1"/>
</dbReference>
<name>A0ABU1UYB2_9GAMM</name>
<dbReference type="PROSITE" id="PS01095">
    <property type="entry name" value="GH18_1"/>
    <property type="match status" value="1"/>
</dbReference>
<comment type="similarity">
    <text evidence="6">Belongs to the glycosyl hydrolase 18 family.</text>
</comment>
<dbReference type="Pfam" id="PF00704">
    <property type="entry name" value="Glyco_hydro_18"/>
    <property type="match status" value="1"/>
</dbReference>
<dbReference type="EC" id="3.2.1.14" evidence="1"/>
<feature type="region of interest" description="Disordered" evidence="7">
    <location>
        <begin position="179"/>
        <end position="225"/>
    </location>
</feature>
<comment type="caution">
    <text evidence="10">The sequence shown here is derived from an EMBL/GenBank/DDBJ whole genome shotgun (WGS) entry which is preliminary data.</text>
</comment>
<organism evidence="10 11">
    <name type="scientific">Cellvibrio fibrivorans</name>
    <dbReference type="NCBI Taxonomy" id="126350"/>
    <lineage>
        <taxon>Bacteria</taxon>
        <taxon>Pseudomonadati</taxon>
        <taxon>Pseudomonadota</taxon>
        <taxon>Gammaproteobacteria</taxon>
        <taxon>Cellvibrionales</taxon>
        <taxon>Cellvibrionaceae</taxon>
        <taxon>Cellvibrio</taxon>
    </lineage>
</organism>
<keyword evidence="8" id="KW-0732">Signal</keyword>
<sequence length="550" mass="57359">MKKILSLGALLSVSLASMDAFAVSCAGLPQWNSSSVYTQGNKVQHLNRGYTANYWTQANNPTTSSGQWAHWTDNGVCDGATSSVAPSSVAPSSSRSSSSRSSTPSSIAPSSVSSSVGSVGSCPAFVAGTSYAAGAVVINAGGAYTCQVPGWCSSTATWAYAPGTGTYWQQAWTAGGNCPGTSASSASTSRSSSSSLVPSSVSSSSVSTSRSSVSSASSSSVAPSNGRELVGYWENWHWPLEVPATIPNYTVLNISFPSINANGSLYLGNDGGVQNNPTAEQISAAKAAGKKVLLSIGGANATFVLNNQTHEDNFVNSFIAIKDQFGLDGIDIDTEKGLHTNPNAQISQTSPQYSADYLVRAIKRLKARYGANFLLTMAPETAHTIGANLPNNWLGQYNWGVYLPLMNALRDDISWIQMQYYNTGSMPGKNGQFYNSATQDGLVAWTEALIEGFPIGSTGVSYLGLPANKVVIGLPASTSPAAAGSGYTNPTVVKAAIRCLRSGDCGSGYKPAKTYPDLRGVMAWSTWEDGLTGYAFSNALKACALNNQCN</sequence>
<keyword evidence="11" id="KW-1185">Reference proteome</keyword>
<dbReference type="SUPFAM" id="SSF51445">
    <property type="entry name" value="(Trans)glycosidases"/>
    <property type="match status" value="1"/>
</dbReference>
<dbReference type="CDD" id="cd12215">
    <property type="entry name" value="ChiC_BD"/>
    <property type="match status" value="1"/>
</dbReference>
<dbReference type="InterPro" id="IPR017853">
    <property type="entry name" value="GH"/>
</dbReference>
<dbReference type="Proteomes" id="UP001253595">
    <property type="component" value="Unassembled WGS sequence"/>
</dbReference>
<dbReference type="SUPFAM" id="SSF51055">
    <property type="entry name" value="Carbohydrate binding domain"/>
    <property type="match status" value="1"/>
</dbReference>
<proteinExistence type="inferred from homology"/>
<dbReference type="InterPro" id="IPR050542">
    <property type="entry name" value="Glycosyl_Hydrlase18_Chitinase"/>
</dbReference>
<dbReference type="PANTHER" id="PTHR45708:SF49">
    <property type="entry name" value="ENDOCHITINASE"/>
    <property type="match status" value="1"/>
</dbReference>
<dbReference type="SMART" id="SM00495">
    <property type="entry name" value="ChtBD3"/>
    <property type="match status" value="2"/>
</dbReference>
<evidence type="ECO:0000313" key="11">
    <source>
        <dbReference type="Proteomes" id="UP001253595"/>
    </source>
</evidence>
<dbReference type="Gene3D" id="3.20.20.80">
    <property type="entry name" value="Glycosidases"/>
    <property type="match status" value="1"/>
</dbReference>
<feature type="compositionally biased region" description="Low complexity" evidence="7">
    <location>
        <begin position="182"/>
        <end position="224"/>
    </location>
</feature>
<evidence type="ECO:0000256" key="7">
    <source>
        <dbReference type="SAM" id="MobiDB-lite"/>
    </source>
</evidence>
<evidence type="ECO:0000256" key="5">
    <source>
        <dbReference type="RuleBase" id="RU000489"/>
    </source>
</evidence>
<feature type="region of interest" description="Disordered" evidence="7">
    <location>
        <begin position="82"/>
        <end position="117"/>
    </location>
</feature>
<dbReference type="InterPro" id="IPR001579">
    <property type="entry name" value="Glyco_hydro_18_chit_AS"/>
</dbReference>
<keyword evidence="3" id="KW-0119">Carbohydrate metabolism</keyword>
<dbReference type="GO" id="GO:0008843">
    <property type="term" value="F:endochitinase activity"/>
    <property type="evidence" value="ECO:0007669"/>
    <property type="project" value="UniProtKB-EC"/>
</dbReference>
<dbReference type="InterPro" id="IPR001223">
    <property type="entry name" value="Glyco_hydro18_cat"/>
</dbReference>
<evidence type="ECO:0000313" key="10">
    <source>
        <dbReference type="EMBL" id="MDR7090184.1"/>
    </source>
</evidence>
<evidence type="ECO:0000256" key="6">
    <source>
        <dbReference type="RuleBase" id="RU004453"/>
    </source>
</evidence>
<evidence type="ECO:0000259" key="9">
    <source>
        <dbReference type="PROSITE" id="PS51910"/>
    </source>
</evidence>
<dbReference type="InterPro" id="IPR011583">
    <property type="entry name" value="Chitinase_II/V-like_cat"/>
</dbReference>
<accession>A0ABU1UYB2</accession>
<evidence type="ECO:0000256" key="8">
    <source>
        <dbReference type="SAM" id="SignalP"/>
    </source>
</evidence>
<reference evidence="10 11" key="1">
    <citation type="submission" date="2023-07" db="EMBL/GenBank/DDBJ databases">
        <title>Sorghum-associated microbial communities from plants grown in Nebraska, USA.</title>
        <authorList>
            <person name="Schachtman D."/>
        </authorList>
    </citation>
    <scope>NUCLEOTIDE SEQUENCE [LARGE SCALE GENOMIC DNA]</scope>
    <source>
        <strain evidence="10 11">BE190</strain>
    </source>
</reference>
<dbReference type="InterPro" id="IPR036573">
    <property type="entry name" value="CBM_sf_5/12"/>
</dbReference>
<dbReference type="InterPro" id="IPR003610">
    <property type="entry name" value="CBM5/12"/>
</dbReference>
<gene>
    <name evidence="10" type="ORF">J2X05_002206</name>
</gene>
<evidence type="ECO:0000256" key="3">
    <source>
        <dbReference type="ARBA" id="ARBA00023277"/>
    </source>
</evidence>